<keyword evidence="2" id="KW-0812">Transmembrane</keyword>
<accession>A0A554MTY0</accession>
<feature type="transmembrane region" description="Helical" evidence="2">
    <location>
        <begin position="150"/>
        <end position="169"/>
    </location>
</feature>
<dbReference type="InParanoid" id="A0A554MTY0"/>
<feature type="region of interest" description="Disordered" evidence="1">
    <location>
        <begin position="186"/>
        <end position="226"/>
    </location>
</feature>
<keyword evidence="4" id="KW-1185">Reference proteome</keyword>
<feature type="transmembrane region" description="Helical" evidence="2">
    <location>
        <begin position="113"/>
        <end position="138"/>
    </location>
</feature>
<dbReference type="RefSeq" id="WP_144263696.1">
    <property type="nucleotide sequence ID" value="NZ_QMDX01000036.1"/>
</dbReference>
<evidence type="ECO:0000313" key="3">
    <source>
        <dbReference type="EMBL" id="TSD08588.1"/>
    </source>
</evidence>
<protein>
    <submittedName>
        <fullName evidence="3">Uncharacterized protein</fullName>
    </submittedName>
</protein>
<sequence length="226" mass="23822">MSTENATTRRVDRLGIRWYHLLFAIAFGVGAGILPPDGAVTYAGWVGGLLGSLTSAFIITGLVLVATRRVDDWRPEDLVGHNAPDSNLKYILASAISAQLFVFGTALKSDVSLGTLAVIVSAVNLIVGLAAVGDMFRLKGRGIKWDQSELGLPVAAFLVGIVGGLAYWYRRGRKRGAWVTRNTTTTAESAGANVEQEPDQSNAADTVNDGKADTDASADGAEADDN</sequence>
<gene>
    <name evidence="3" type="ORF">DP107_19165</name>
</gene>
<keyword evidence="2" id="KW-0472">Membrane</keyword>
<feature type="transmembrane region" description="Helical" evidence="2">
    <location>
        <begin position="18"/>
        <end position="36"/>
    </location>
</feature>
<dbReference type="EMBL" id="QMDX01000036">
    <property type="protein sequence ID" value="TSD08588.1"/>
    <property type="molecule type" value="Genomic_DNA"/>
</dbReference>
<evidence type="ECO:0000256" key="1">
    <source>
        <dbReference type="SAM" id="MobiDB-lite"/>
    </source>
</evidence>
<name>A0A554MTY0_9EURY</name>
<evidence type="ECO:0000256" key="2">
    <source>
        <dbReference type="SAM" id="Phobius"/>
    </source>
</evidence>
<dbReference type="Proteomes" id="UP000319894">
    <property type="component" value="Unassembled WGS sequence"/>
</dbReference>
<organism evidence="3 4">
    <name type="scientific">Haloglomus irregulare</name>
    <dbReference type="NCBI Taxonomy" id="2234134"/>
    <lineage>
        <taxon>Archaea</taxon>
        <taxon>Methanobacteriati</taxon>
        <taxon>Methanobacteriota</taxon>
        <taxon>Stenosarchaea group</taxon>
        <taxon>Halobacteria</taxon>
        <taxon>Halobacteriales</taxon>
        <taxon>Natronomonadaceae</taxon>
        <taxon>Haloglomus</taxon>
    </lineage>
</organism>
<feature type="transmembrane region" description="Helical" evidence="2">
    <location>
        <begin position="42"/>
        <end position="67"/>
    </location>
</feature>
<keyword evidence="2" id="KW-1133">Transmembrane helix</keyword>
<evidence type="ECO:0000313" key="4">
    <source>
        <dbReference type="Proteomes" id="UP000319894"/>
    </source>
</evidence>
<reference evidence="3 4" key="1">
    <citation type="submission" date="2018-06" db="EMBL/GenBank/DDBJ databases">
        <title>Natronomonas sp. F16-60 a new haloarchaeon isolated from a solar saltern of Isla Cristina, Huelva, Spain.</title>
        <authorList>
            <person name="Duran-Viseras A."/>
            <person name="Sanchez-Porro C."/>
            <person name="Ventosa A."/>
        </authorList>
    </citation>
    <scope>NUCLEOTIDE SEQUENCE [LARGE SCALE GENOMIC DNA]</scope>
    <source>
        <strain evidence="3 4">F16-60</strain>
    </source>
</reference>
<dbReference type="AlphaFoldDB" id="A0A554MTY0"/>
<proteinExistence type="predicted"/>
<comment type="caution">
    <text evidence="3">The sequence shown here is derived from an EMBL/GenBank/DDBJ whole genome shotgun (WGS) entry which is preliminary data.</text>
</comment>